<feature type="region of interest" description="Disordered" evidence="1">
    <location>
        <begin position="68"/>
        <end position="104"/>
    </location>
</feature>
<evidence type="ECO:0000313" key="3">
    <source>
        <dbReference type="EMBL" id="VDC18384.1"/>
    </source>
</evidence>
<dbReference type="AlphaFoldDB" id="A0A3P5W9W8"/>
<dbReference type="SUPFAM" id="SSF53098">
    <property type="entry name" value="Ribonuclease H-like"/>
    <property type="match status" value="1"/>
</dbReference>
<evidence type="ECO:0000313" key="4">
    <source>
        <dbReference type="Proteomes" id="UP000280861"/>
    </source>
</evidence>
<feature type="domain" description="Integrase catalytic" evidence="2">
    <location>
        <begin position="18"/>
        <end position="81"/>
    </location>
</feature>
<reference evidence="3 4" key="1">
    <citation type="submission" date="2018-11" db="EMBL/GenBank/DDBJ databases">
        <authorList>
            <person name="Criscuolo A."/>
        </authorList>
    </citation>
    <scope>NUCLEOTIDE SEQUENCE [LARGE SCALE GENOMIC DNA]</scope>
    <source>
        <strain evidence="3">AT11b</strain>
    </source>
</reference>
<accession>A0A3P5W9W8</accession>
<protein>
    <recommendedName>
        <fullName evidence="2">Integrase catalytic domain-containing protein</fullName>
    </recommendedName>
</protein>
<dbReference type="InterPro" id="IPR012337">
    <property type="entry name" value="RNaseH-like_sf"/>
</dbReference>
<dbReference type="Proteomes" id="UP000280861">
    <property type="component" value="Unassembled WGS sequence"/>
</dbReference>
<dbReference type="EMBL" id="UXAU01000009">
    <property type="protein sequence ID" value="VDC18384.1"/>
    <property type="molecule type" value="Genomic_DNA"/>
</dbReference>
<evidence type="ECO:0000259" key="2">
    <source>
        <dbReference type="Pfam" id="PF13683"/>
    </source>
</evidence>
<dbReference type="GO" id="GO:0015074">
    <property type="term" value="P:DNA integration"/>
    <property type="evidence" value="ECO:0007669"/>
    <property type="project" value="InterPro"/>
</dbReference>
<name>A0A3P5W9W8_9MICC</name>
<proteinExistence type="predicted"/>
<organism evidence="3 4">
    <name type="scientific">Arthrobacter ulcerisalmonis</name>
    <dbReference type="NCBI Taxonomy" id="2483813"/>
    <lineage>
        <taxon>Bacteria</taxon>
        <taxon>Bacillati</taxon>
        <taxon>Actinomycetota</taxon>
        <taxon>Actinomycetes</taxon>
        <taxon>Micrococcales</taxon>
        <taxon>Micrococcaceae</taxon>
        <taxon>Arthrobacter</taxon>
    </lineage>
</organism>
<sequence length="104" mass="11771">MTSKIVAALLSDLEFTRSHSGSRVSNDNPYSEAIFKAQKYDPEFPERFASVHDARAFIRGFEDWHNHHHHHQHSGIGFHTPAKCTRATPPASRGNVRRPSQQPA</sequence>
<dbReference type="Pfam" id="PF13683">
    <property type="entry name" value="rve_3"/>
    <property type="match status" value="1"/>
</dbReference>
<evidence type="ECO:0000256" key="1">
    <source>
        <dbReference type="SAM" id="MobiDB-lite"/>
    </source>
</evidence>
<gene>
    <name evidence="3" type="ORF">PSET11_00250</name>
</gene>
<keyword evidence="4" id="KW-1185">Reference proteome</keyword>
<dbReference type="InterPro" id="IPR001584">
    <property type="entry name" value="Integrase_cat-core"/>
</dbReference>